<reference evidence="11 12" key="1">
    <citation type="submission" date="2020-04" db="EMBL/GenBank/DDBJ databases">
        <title>Genome sequencing of novel species.</title>
        <authorList>
            <person name="Heo J."/>
            <person name="Kim S.-J."/>
            <person name="Kim J.-S."/>
            <person name="Hong S.-B."/>
            <person name="Kwon S.-W."/>
        </authorList>
    </citation>
    <scope>NUCLEOTIDE SEQUENCE [LARGE SCALE GENOMIC DNA]</scope>
    <source>
        <strain evidence="11 12">F39-2</strain>
    </source>
</reference>
<dbReference type="Pfam" id="PF02836">
    <property type="entry name" value="Glyco_hydro_2_C"/>
    <property type="match status" value="1"/>
</dbReference>
<dbReference type="InterPro" id="IPR013783">
    <property type="entry name" value="Ig-like_fold"/>
</dbReference>
<dbReference type="Gene3D" id="2.60.120.260">
    <property type="entry name" value="Galactose-binding domain-like"/>
    <property type="match status" value="1"/>
</dbReference>
<feature type="domain" description="Glycoside hydrolase family 2 catalytic" evidence="7">
    <location>
        <begin position="317"/>
        <end position="496"/>
    </location>
</feature>
<accession>A0A7L5E3Z6</accession>
<evidence type="ECO:0000259" key="8">
    <source>
        <dbReference type="Pfam" id="PF02837"/>
    </source>
</evidence>
<dbReference type="PRINTS" id="PR00132">
    <property type="entry name" value="GLHYDRLASE2"/>
</dbReference>
<dbReference type="InterPro" id="IPR008979">
    <property type="entry name" value="Galactose-bd-like_sf"/>
</dbReference>
<dbReference type="SUPFAM" id="SSF49785">
    <property type="entry name" value="Galactose-binding domain-like"/>
    <property type="match status" value="1"/>
</dbReference>
<dbReference type="GO" id="GO:0004553">
    <property type="term" value="F:hydrolase activity, hydrolyzing O-glycosyl compounds"/>
    <property type="evidence" value="ECO:0007669"/>
    <property type="project" value="InterPro"/>
</dbReference>
<keyword evidence="3 4" id="KW-0326">Glycosidase</keyword>
<feature type="domain" description="Glycoside hydrolase family 2" evidence="10">
    <location>
        <begin position="696"/>
        <end position="785"/>
    </location>
</feature>
<dbReference type="InterPro" id="IPR006102">
    <property type="entry name" value="Ig-like_GH2"/>
</dbReference>
<dbReference type="PROSITE" id="PS00719">
    <property type="entry name" value="GLYCOSYL_HYDROL_F2_1"/>
    <property type="match status" value="1"/>
</dbReference>
<comment type="similarity">
    <text evidence="1 4">Belongs to the glycosyl hydrolase 2 family.</text>
</comment>
<keyword evidence="12" id="KW-1185">Reference proteome</keyword>
<dbReference type="InterPro" id="IPR017853">
    <property type="entry name" value="GH"/>
</dbReference>
<sequence>MKNYIACFLGILGTAFSARAQYTPPSVTNFNQNWQFVKDLDTSQAAQRLSTATSIKISWQNVALPHTPQLEPIQKVKEQWQGTCYYRKTFTVPTANKGRRMVIQFDAAMHEADVYLNGKHLFKHLGGYLPFVVDVSDAVKFNQPNYLLVKLNNQDNADIPPGKPIKDLDFNYYGGLYRNAWLITRNKLYISDAVQENREAGGGILIHDDNVSKESASLGVKVEVRNQYATAQQASIVLILKDVAGQTVATASTGQQTIGQGHMGTFSQSLKVQAPKLWSVTKPYLYRLTVQVLQGGKVTDVQTVKTGIRSIKFVPGGFYLNNEKVTISGTNRHQEYPYIGYALSDNAQYRDAWKIKNAGFNFVRCSHYPPSPAFLDACDELGILVMDAIPGWQFFGGPAFQVNSLQNIQDMIHRDRNHPSIVLWESSLNETGMSKEYMDKAHKLTHQELPFADTYSSGWIDYAYDVVNPARQHAKAPDYWKKYDHPKPLLIAEYGDWEYYAQNAGFNQKAYEGLQKEERNSRQLRTDGQQRLLQQALNFQEAHNDDLYGPAVGDANWLMFDYKRGYAPDIESSGIMDIYRLPKFSFYFYQSQYGPVPDANGMGKPMLFIANYWNDSKQKTVKIYSNCQQVELLVNGHSVGKQKPDQDAMANNLIHPPFTFNLNSYEAGELKAVGYINGKVAITESRKTPGKPYKIVVEADRSGKDWKANTNDALFFYAYVTDKQGTPIPNANNLIEFTVSNGAQLVGNSSVTAEAGIATALIKAGSKPTTVKIMAAAQGLKPATLNYAIK</sequence>
<protein>
    <submittedName>
        <fullName evidence="11">Glycoside hydrolase family 2 protein</fullName>
    </submittedName>
</protein>
<dbReference type="PANTHER" id="PTHR42732:SF1">
    <property type="entry name" value="BETA-MANNOSIDASE"/>
    <property type="match status" value="1"/>
</dbReference>
<evidence type="ECO:0000256" key="2">
    <source>
        <dbReference type="ARBA" id="ARBA00022801"/>
    </source>
</evidence>
<dbReference type="Pfam" id="PF16355">
    <property type="entry name" value="DUF4982"/>
    <property type="match status" value="1"/>
</dbReference>
<dbReference type="KEGG" id="mrob:HH214_14530"/>
<dbReference type="SUPFAM" id="SSF51445">
    <property type="entry name" value="(Trans)glycosidases"/>
    <property type="match status" value="1"/>
</dbReference>
<evidence type="ECO:0000313" key="11">
    <source>
        <dbReference type="EMBL" id="QJD96999.1"/>
    </source>
</evidence>
<name>A0A7L5E3Z6_9SPHI</name>
<keyword evidence="2 4" id="KW-0378">Hydrolase</keyword>
<dbReference type="InterPro" id="IPR040605">
    <property type="entry name" value="Glyco_hydro2_dom5"/>
</dbReference>
<evidence type="ECO:0000313" key="12">
    <source>
        <dbReference type="Proteomes" id="UP000503278"/>
    </source>
</evidence>
<feature type="domain" description="Glycoside hydrolase family 2 immunoglobulin-like beta-sandwich" evidence="6">
    <location>
        <begin position="211"/>
        <end position="309"/>
    </location>
</feature>
<evidence type="ECO:0000259" key="10">
    <source>
        <dbReference type="Pfam" id="PF18565"/>
    </source>
</evidence>
<dbReference type="Pfam" id="PF18565">
    <property type="entry name" value="Glyco_hydro2_C5"/>
    <property type="match status" value="1"/>
</dbReference>
<dbReference type="Proteomes" id="UP000503278">
    <property type="component" value="Chromosome"/>
</dbReference>
<evidence type="ECO:0000259" key="6">
    <source>
        <dbReference type="Pfam" id="PF00703"/>
    </source>
</evidence>
<evidence type="ECO:0000256" key="4">
    <source>
        <dbReference type="RuleBase" id="RU361154"/>
    </source>
</evidence>
<dbReference type="InterPro" id="IPR051913">
    <property type="entry name" value="GH2_Domain-Containing"/>
</dbReference>
<dbReference type="GO" id="GO:0005975">
    <property type="term" value="P:carbohydrate metabolic process"/>
    <property type="evidence" value="ECO:0007669"/>
    <property type="project" value="InterPro"/>
</dbReference>
<dbReference type="InterPro" id="IPR023230">
    <property type="entry name" value="Glyco_hydro_2_CS"/>
</dbReference>
<dbReference type="Pfam" id="PF02837">
    <property type="entry name" value="Glyco_hydro_2_N"/>
    <property type="match status" value="1"/>
</dbReference>
<dbReference type="Pfam" id="PF00703">
    <property type="entry name" value="Glyco_hydro_2"/>
    <property type="match status" value="1"/>
</dbReference>
<dbReference type="InterPro" id="IPR006104">
    <property type="entry name" value="Glyco_hydro_2_N"/>
</dbReference>
<evidence type="ECO:0000256" key="3">
    <source>
        <dbReference type="ARBA" id="ARBA00023295"/>
    </source>
</evidence>
<dbReference type="PANTHER" id="PTHR42732">
    <property type="entry name" value="BETA-GALACTOSIDASE"/>
    <property type="match status" value="1"/>
</dbReference>
<dbReference type="SUPFAM" id="SSF49373">
    <property type="entry name" value="Invasin/intimin cell-adhesion fragments"/>
    <property type="match status" value="1"/>
</dbReference>
<feature type="chain" id="PRO_5029459102" evidence="5">
    <location>
        <begin position="21"/>
        <end position="790"/>
    </location>
</feature>
<dbReference type="SUPFAM" id="SSF49303">
    <property type="entry name" value="beta-Galactosidase/glucuronidase domain"/>
    <property type="match status" value="1"/>
</dbReference>
<proteinExistence type="inferred from homology"/>
<dbReference type="InterPro" id="IPR032311">
    <property type="entry name" value="DUF4982"/>
</dbReference>
<dbReference type="InterPro" id="IPR036156">
    <property type="entry name" value="Beta-gal/glucu_dom_sf"/>
</dbReference>
<dbReference type="EMBL" id="CP051682">
    <property type="protein sequence ID" value="QJD96999.1"/>
    <property type="molecule type" value="Genomic_DNA"/>
</dbReference>
<dbReference type="InterPro" id="IPR006103">
    <property type="entry name" value="Glyco_hydro_2_cat"/>
</dbReference>
<feature type="signal peptide" evidence="5">
    <location>
        <begin position="1"/>
        <end position="20"/>
    </location>
</feature>
<dbReference type="InterPro" id="IPR008964">
    <property type="entry name" value="Invasin/intimin_cell_adhesion"/>
</dbReference>
<dbReference type="AlphaFoldDB" id="A0A7L5E3Z6"/>
<keyword evidence="5" id="KW-0732">Signal</keyword>
<evidence type="ECO:0000256" key="5">
    <source>
        <dbReference type="SAM" id="SignalP"/>
    </source>
</evidence>
<feature type="domain" description="Glycosyl hydrolases family 2 sugar binding" evidence="8">
    <location>
        <begin position="79"/>
        <end position="184"/>
    </location>
</feature>
<organism evidence="11 12">
    <name type="scientific">Mucilaginibacter robiniae</name>
    <dbReference type="NCBI Taxonomy" id="2728022"/>
    <lineage>
        <taxon>Bacteria</taxon>
        <taxon>Pseudomonadati</taxon>
        <taxon>Bacteroidota</taxon>
        <taxon>Sphingobacteriia</taxon>
        <taxon>Sphingobacteriales</taxon>
        <taxon>Sphingobacteriaceae</taxon>
        <taxon>Mucilaginibacter</taxon>
    </lineage>
</organism>
<gene>
    <name evidence="11" type="ORF">HH214_14530</name>
</gene>
<evidence type="ECO:0000256" key="1">
    <source>
        <dbReference type="ARBA" id="ARBA00007401"/>
    </source>
</evidence>
<dbReference type="Gene3D" id="2.60.40.10">
    <property type="entry name" value="Immunoglobulins"/>
    <property type="match status" value="3"/>
</dbReference>
<evidence type="ECO:0000259" key="7">
    <source>
        <dbReference type="Pfam" id="PF02836"/>
    </source>
</evidence>
<dbReference type="Gene3D" id="3.20.20.80">
    <property type="entry name" value="Glycosidases"/>
    <property type="match status" value="1"/>
</dbReference>
<dbReference type="InterPro" id="IPR006101">
    <property type="entry name" value="Glyco_hydro_2"/>
</dbReference>
<evidence type="ECO:0000259" key="9">
    <source>
        <dbReference type="Pfam" id="PF16355"/>
    </source>
</evidence>
<dbReference type="RefSeq" id="WP_169608804.1">
    <property type="nucleotide sequence ID" value="NZ_CP051682.1"/>
</dbReference>
<feature type="domain" description="DUF4982" evidence="9">
    <location>
        <begin position="618"/>
        <end position="680"/>
    </location>
</feature>